<name>A0A2V1D3W6_9PLEO</name>
<keyword evidence="4 7" id="KW-0812">Transmembrane</keyword>
<feature type="transmembrane region" description="Helical" evidence="7">
    <location>
        <begin position="274"/>
        <end position="293"/>
    </location>
</feature>
<dbReference type="FunFam" id="1.20.1250.20:FF:000286">
    <property type="entry name" value="MFS efflux transporter"/>
    <property type="match status" value="1"/>
</dbReference>
<dbReference type="InterPro" id="IPR051788">
    <property type="entry name" value="MFS_Transporter"/>
</dbReference>
<accession>A0A2V1D3W6</accession>
<feature type="transmembrane region" description="Helical" evidence="7">
    <location>
        <begin position="242"/>
        <end position="262"/>
    </location>
</feature>
<feature type="transmembrane region" description="Helical" evidence="7">
    <location>
        <begin position="207"/>
        <end position="230"/>
    </location>
</feature>
<feature type="domain" description="Major facilitator superfamily (MFS) profile" evidence="8">
    <location>
        <begin position="1"/>
        <end position="389"/>
    </location>
</feature>
<dbReference type="SUPFAM" id="SSF103473">
    <property type="entry name" value="MFS general substrate transporter"/>
    <property type="match status" value="1"/>
</dbReference>
<evidence type="ECO:0000256" key="6">
    <source>
        <dbReference type="ARBA" id="ARBA00023136"/>
    </source>
</evidence>
<feature type="transmembrane region" description="Helical" evidence="7">
    <location>
        <begin position="149"/>
        <end position="170"/>
    </location>
</feature>
<evidence type="ECO:0000313" key="10">
    <source>
        <dbReference type="Proteomes" id="UP000244855"/>
    </source>
</evidence>
<keyword evidence="5 7" id="KW-1133">Transmembrane helix</keyword>
<keyword evidence="3" id="KW-0813">Transport</keyword>
<feature type="transmembrane region" description="Helical" evidence="7">
    <location>
        <begin position="362"/>
        <end position="384"/>
    </location>
</feature>
<dbReference type="PANTHER" id="PTHR23514">
    <property type="entry name" value="BYPASS OF STOP CODON PROTEIN 6"/>
    <property type="match status" value="1"/>
</dbReference>
<evidence type="ECO:0000256" key="5">
    <source>
        <dbReference type="ARBA" id="ARBA00022989"/>
    </source>
</evidence>
<dbReference type="PANTHER" id="PTHR23514:SF3">
    <property type="entry name" value="BYPASS OF STOP CODON PROTEIN 6"/>
    <property type="match status" value="1"/>
</dbReference>
<feature type="transmembrane region" description="Helical" evidence="7">
    <location>
        <begin position="61"/>
        <end position="79"/>
    </location>
</feature>
<dbReference type="AlphaFoldDB" id="A0A2V1D3W6"/>
<evidence type="ECO:0000259" key="8">
    <source>
        <dbReference type="PROSITE" id="PS50850"/>
    </source>
</evidence>
<evidence type="ECO:0000256" key="7">
    <source>
        <dbReference type="SAM" id="Phobius"/>
    </source>
</evidence>
<gene>
    <name evidence="9" type="ORF">DM02DRAFT_542976</name>
</gene>
<feature type="transmembrane region" description="Helical" evidence="7">
    <location>
        <begin position="30"/>
        <end position="49"/>
    </location>
</feature>
<feature type="transmembrane region" description="Helical" evidence="7">
    <location>
        <begin position="332"/>
        <end position="356"/>
    </location>
</feature>
<evidence type="ECO:0000256" key="3">
    <source>
        <dbReference type="ARBA" id="ARBA00022448"/>
    </source>
</evidence>
<feature type="transmembrane region" description="Helical" evidence="7">
    <location>
        <begin position="122"/>
        <end position="143"/>
    </location>
</feature>
<dbReference type="InterPro" id="IPR036259">
    <property type="entry name" value="MFS_trans_sf"/>
</dbReference>
<dbReference type="EMBL" id="KZ805652">
    <property type="protein sequence ID" value="PVH92737.1"/>
    <property type="molecule type" value="Genomic_DNA"/>
</dbReference>
<dbReference type="InterPro" id="IPR020846">
    <property type="entry name" value="MFS_dom"/>
</dbReference>
<feature type="transmembrane region" description="Helical" evidence="7">
    <location>
        <begin position="85"/>
        <end position="110"/>
    </location>
</feature>
<evidence type="ECO:0000256" key="2">
    <source>
        <dbReference type="ARBA" id="ARBA00008335"/>
    </source>
</evidence>
<proteinExistence type="inferred from homology"/>
<dbReference type="Pfam" id="PF07690">
    <property type="entry name" value="MFS_1"/>
    <property type="match status" value="1"/>
</dbReference>
<comment type="subcellular location">
    <subcellularLocation>
        <location evidence="1">Endomembrane system</location>
        <topology evidence="1">Multi-pass membrane protein</topology>
    </subcellularLocation>
</comment>
<evidence type="ECO:0000256" key="4">
    <source>
        <dbReference type="ARBA" id="ARBA00022692"/>
    </source>
</evidence>
<dbReference type="GO" id="GO:0022857">
    <property type="term" value="F:transmembrane transporter activity"/>
    <property type="evidence" value="ECO:0007669"/>
    <property type="project" value="InterPro"/>
</dbReference>
<dbReference type="GO" id="GO:0016020">
    <property type="term" value="C:membrane"/>
    <property type="evidence" value="ECO:0007669"/>
    <property type="project" value="TreeGrafter"/>
</dbReference>
<dbReference type="PROSITE" id="PS50850">
    <property type="entry name" value="MFS"/>
    <property type="match status" value="1"/>
</dbReference>
<dbReference type="Gene3D" id="1.20.1250.20">
    <property type="entry name" value="MFS general substrate transporter like domains"/>
    <property type="match status" value="2"/>
</dbReference>
<dbReference type="OrthoDB" id="413079at2759"/>
<evidence type="ECO:0000313" key="9">
    <source>
        <dbReference type="EMBL" id="PVH92737.1"/>
    </source>
</evidence>
<feature type="transmembrane region" description="Helical" evidence="7">
    <location>
        <begin position="299"/>
        <end position="320"/>
    </location>
</feature>
<evidence type="ECO:0000256" key="1">
    <source>
        <dbReference type="ARBA" id="ARBA00004127"/>
    </source>
</evidence>
<organism evidence="9 10">
    <name type="scientific">Periconia macrospinosa</name>
    <dbReference type="NCBI Taxonomy" id="97972"/>
    <lineage>
        <taxon>Eukaryota</taxon>
        <taxon>Fungi</taxon>
        <taxon>Dikarya</taxon>
        <taxon>Ascomycota</taxon>
        <taxon>Pezizomycotina</taxon>
        <taxon>Dothideomycetes</taxon>
        <taxon>Pleosporomycetidae</taxon>
        <taxon>Pleosporales</taxon>
        <taxon>Massarineae</taxon>
        <taxon>Periconiaceae</taxon>
        <taxon>Periconia</taxon>
    </lineage>
</organism>
<reference evidence="9 10" key="1">
    <citation type="journal article" date="2018" name="Sci. Rep.">
        <title>Comparative genomics provides insights into the lifestyle and reveals functional heterogeneity of dark septate endophytic fungi.</title>
        <authorList>
            <person name="Knapp D.G."/>
            <person name="Nemeth J.B."/>
            <person name="Barry K."/>
            <person name="Hainaut M."/>
            <person name="Henrissat B."/>
            <person name="Johnson J."/>
            <person name="Kuo A."/>
            <person name="Lim J.H.P."/>
            <person name="Lipzen A."/>
            <person name="Nolan M."/>
            <person name="Ohm R.A."/>
            <person name="Tamas L."/>
            <person name="Grigoriev I.V."/>
            <person name="Spatafora J.W."/>
            <person name="Nagy L.G."/>
            <person name="Kovacs G.M."/>
        </authorList>
    </citation>
    <scope>NUCLEOTIDE SEQUENCE [LARGE SCALE GENOMIC DNA]</scope>
    <source>
        <strain evidence="9 10">DSE2036</strain>
    </source>
</reference>
<comment type="similarity">
    <text evidence="2">Belongs to the major facilitator superfamily.</text>
</comment>
<dbReference type="InterPro" id="IPR011701">
    <property type="entry name" value="MFS"/>
</dbReference>
<keyword evidence="10" id="KW-1185">Reference proteome</keyword>
<dbReference type="Proteomes" id="UP000244855">
    <property type="component" value="Unassembled WGS sequence"/>
</dbReference>
<dbReference type="GO" id="GO:0012505">
    <property type="term" value="C:endomembrane system"/>
    <property type="evidence" value="ECO:0007669"/>
    <property type="project" value="UniProtKB-SubCell"/>
</dbReference>
<keyword evidence="6 7" id="KW-0472">Membrane</keyword>
<protein>
    <submittedName>
        <fullName evidence="9">MFS general substrate transporter</fullName>
    </submittedName>
</protein>
<sequence>MFSFAILGIFTASTGVMLPPLTKHYSLTDIQVSTLFLVIPLGYILSASANSLVHYKFGQRGVAVLGPLLQIVSAVVVALHPRQFAFLVVGWGIMSMGAGLIDGSWCTFAAGMGDKANRVSGLLHGSFSVGAATGPFVMAGLMAKGIDWWIWYWIMVGMSALQLIILVIAFRHSDASAYQQASPSPSSSILTPPTKPASSRAMFAHPALWISALYFLTYVGNETAISGWIVSFMTRARHATPYLSNISSSGYWGGMAVGRLVLGPVTDRIGARTGALVYLSCAILLQLLFAFIHSSAVSVVLMTLLGFSMGPLFPSGVVVLTQLLPQEMHVKAVSFVSSLGQVGGAALPFGIGAVVQSLGIGVFSWVLLVFSSVSLGIWCLLAGLQPKVDQEERNIDYIAEGLRDTGRWWRE</sequence>